<feature type="compositionally biased region" description="Low complexity" evidence="6">
    <location>
        <begin position="447"/>
        <end position="466"/>
    </location>
</feature>
<dbReference type="PANTHER" id="PTHR24174">
    <property type="entry name" value="ANKYRIN REPEAT AND STERILE ALPHA MOTIF DOMAIN-CONTAINING PROTEIN 1"/>
    <property type="match status" value="1"/>
</dbReference>
<feature type="repeat" description="ANK" evidence="4">
    <location>
        <begin position="54"/>
        <end position="86"/>
    </location>
</feature>
<dbReference type="PROSITE" id="PS50002">
    <property type="entry name" value="SH3"/>
    <property type="match status" value="1"/>
</dbReference>
<dbReference type="EMBL" id="CAJNYT010003638">
    <property type="protein sequence ID" value="CAF3586630.1"/>
    <property type="molecule type" value="Genomic_DNA"/>
</dbReference>
<dbReference type="PROSITE" id="PS50297">
    <property type="entry name" value="ANK_REP_REGION"/>
    <property type="match status" value="5"/>
</dbReference>
<comment type="caution">
    <text evidence="9">The sequence shown here is derived from an EMBL/GenBank/DDBJ whole genome shotgun (WGS) entry which is preliminary data.</text>
</comment>
<evidence type="ECO:0000259" key="7">
    <source>
        <dbReference type="PROSITE" id="PS50002"/>
    </source>
</evidence>
<name>A0A818M7T6_9BILA</name>
<feature type="compositionally biased region" description="Polar residues" evidence="6">
    <location>
        <begin position="499"/>
        <end position="510"/>
    </location>
</feature>
<dbReference type="Pfam" id="PF07653">
    <property type="entry name" value="SH3_2"/>
    <property type="match status" value="1"/>
</dbReference>
<dbReference type="Pfam" id="PF00536">
    <property type="entry name" value="SAM_1"/>
    <property type="match status" value="2"/>
</dbReference>
<dbReference type="InterPro" id="IPR035498">
    <property type="entry name" value="Caskin1/2_SAM_2"/>
</dbReference>
<dbReference type="InterPro" id="IPR001660">
    <property type="entry name" value="SAM"/>
</dbReference>
<evidence type="ECO:0000256" key="1">
    <source>
        <dbReference type="ARBA" id="ARBA00022443"/>
    </source>
</evidence>
<feature type="repeat" description="ANK" evidence="4">
    <location>
        <begin position="221"/>
        <end position="253"/>
    </location>
</feature>
<sequence length="1057" mass="117350">MDKSIKSMKRENELLDAVKSSHTSSVQRILVKCRSGKTNIVSPKKINLNFQDDNGMGSIHEAAVGGNVEILKLLIDNGANVNLKDNKGLRPLHYAAWQGRSEPVFILLRRGANVNEQSTSGDTPLHLACQYGHNEIVQLLLFHQADPTIVNRRILTSLDLACENGRFDVVNSLAQNSLCQRMILNNNEQNCALHLAARNGHTDIVRLLLLNGMDINRTTINDGTALHVACRNGRYETAKLLLECGIDVNLCNSYEQTAEEVVIKQKSGNDIKRLIKEFSDAVLVRAVRSYTDNHVGALNFSEGDCITVLERNSSGQWRGFILQEDLTTRMGYFPHTHVQLNNNSELCDGLSTFRKTHLSPVNINNSVRLLTATTSMTSNNVVLRHHRPSLINGKEMRHTTSDDIHRTQQYNGDLSPVDSDSISRVSQADSGLVTTSSWSSRSRRDSPTSNSYRHSAASSIDSGRSSTALYDSPKTLALSSFMGVTTTISPLSSANNSTIGDARSICSSESKSSDQDKTSYRSSNSSLDRLDESNTLNISTTIHTLLRNSVPENEIVVSWLREFSFENYADNFLSNGYDIQTIVRMTPEDLTAIGITHPSHRRKLKNEITRLHLPDGLPDKKPETLNDWLSALRLSQYLSLLNEQNYIQLSDIMDIAWEDLEDIGITRLGHQKRFMLGIKRLKDIKKGLFQVNTNSSTQSPTVVPSANNHRLPSTPSRQSNGLNNRPNVPVRQTKSSLERCNSLENNSILPAQLSIRKPSIQISHLSPTRVTSNGDSSNYATLRKPPISPKISLNKQQQKLISNIVSPMATSSFRLPPPLSSTTNSTNTPANNELLSSSSRTRSLENINSNEQNQSSVLSQNNTNSSLINGNCSQYNQRSNKITNLESLGDANLSSSTESTNGIPFANENVGTIKQRSPHTQNNNYLFNGSLDKMKRSLPIQFFEQSNTHLLKPSYPMTTAIYDNNERFIPTNIMSPNKPIRKNSALSPAQMNGRNKSLGTGDKRVQYIDIIKGDKQSKPVKNDTTHALSDIDSMLSDLNRELDQMLDYEPMSAAAQP</sequence>
<evidence type="ECO:0000313" key="9">
    <source>
        <dbReference type="EMBL" id="CAF3586630.1"/>
    </source>
</evidence>
<dbReference type="PROSITE" id="PS50105">
    <property type="entry name" value="SAM_DOMAIN"/>
    <property type="match status" value="2"/>
</dbReference>
<feature type="compositionally biased region" description="Low complexity" evidence="6">
    <location>
        <begin position="430"/>
        <end position="440"/>
    </location>
</feature>
<feature type="repeat" description="ANK" evidence="4">
    <location>
        <begin position="120"/>
        <end position="152"/>
    </location>
</feature>
<dbReference type="SMART" id="SM00248">
    <property type="entry name" value="ANK"/>
    <property type="match status" value="6"/>
</dbReference>
<dbReference type="Pfam" id="PF00023">
    <property type="entry name" value="Ank"/>
    <property type="match status" value="1"/>
</dbReference>
<dbReference type="SUPFAM" id="SSF48403">
    <property type="entry name" value="Ankyrin repeat"/>
    <property type="match status" value="1"/>
</dbReference>
<evidence type="ECO:0000256" key="6">
    <source>
        <dbReference type="SAM" id="MobiDB-lite"/>
    </source>
</evidence>
<organism evidence="9 10">
    <name type="scientific">Rotaria socialis</name>
    <dbReference type="NCBI Taxonomy" id="392032"/>
    <lineage>
        <taxon>Eukaryota</taxon>
        <taxon>Metazoa</taxon>
        <taxon>Spiralia</taxon>
        <taxon>Gnathifera</taxon>
        <taxon>Rotifera</taxon>
        <taxon>Eurotatoria</taxon>
        <taxon>Bdelloidea</taxon>
        <taxon>Philodinida</taxon>
        <taxon>Philodinidae</taxon>
        <taxon>Rotaria</taxon>
    </lineage>
</organism>
<evidence type="ECO:0000256" key="4">
    <source>
        <dbReference type="PROSITE-ProRule" id="PRU00023"/>
    </source>
</evidence>
<keyword evidence="1 5" id="KW-0728">SH3 domain</keyword>
<evidence type="ECO:0000256" key="5">
    <source>
        <dbReference type="PROSITE-ProRule" id="PRU00192"/>
    </source>
</evidence>
<dbReference type="InterPro" id="IPR033635">
    <property type="entry name" value="ANKS1/Caskin"/>
</dbReference>
<keyword evidence="2" id="KW-0677">Repeat</keyword>
<dbReference type="Gene3D" id="1.10.150.50">
    <property type="entry name" value="Transcription Factor, Ets-1"/>
    <property type="match status" value="2"/>
</dbReference>
<dbReference type="Gene3D" id="1.25.40.20">
    <property type="entry name" value="Ankyrin repeat-containing domain"/>
    <property type="match status" value="3"/>
</dbReference>
<dbReference type="InterPro" id="IPR002110">
    <property type="entry name" value="Ankyrin_rpt"/>
</dbReference>
<evidence type="ECO:0000256" key="3">
    <source>
        <dbReference type="ARBA" id="ARBA00023043"/>
    </source>
</evidence>
<dbReference type="Pfam" id="PF12796">
    <property type="entry name" value="Ank_2"/>
    <property type="match status" value="2"/>
</dbReference>
<protein>
    <recommendedName>
        <fullName evidence="11">Caskin-2</fullName>
    </recommendedName>
</protein>
<accession>A0A818M7T6</accession>
<feature type="domain" description="SH3" evidence="7">
    <location>
        <begin position="279"/>
        <end position="343"/>
    </location>
</feature>
<feature type="region of interest" description="Disordered" evidence="6">
    <location>
        <begin position="692"/>
        <end position="736"/>
    </location>
</feature>
<evidence type="ECO:0000259" key="8">
    <source>
        <dbReference type="PROSITE" id="PS50105"/>
    </source>
</evidence>
<dbReference type="AlphaFoldDB" id="A0A818M7T6"/>
<dbReference type="FunFam" id="1.10.150.50:FF:000028">
    <property type="entry name" value="caskin-2 isoform X2"/>
    <property type="match status" value="1"/>
</dbReference>
<dbReference type="SUPFAM" id="SSF47769">
    <property type="entry name" value="SAM/Pointed domain"/>
    <property type="match status" value="2"/>
</dbReference>
<gene>
    <name evidence="9" type="ORF">GRG538_LOCUS21985</name>
</gene>
<dbReference type="PROSITE" id="PS50088">
    <property type="entry name" value="ANK_REPEAT"/>
    <property type="match status" value="5"/>
</dbReference>
<dbReference type="InterPro" id="IPR013761">
    <property type="entry name" value="SAM/pointed_sf"/>
</dbReference>
<feature type="region of interest" description="Disordered" evidence="6">
    <location>
        <begin position="385"/>
        <end position="466"/>
    </location>
</feature>
<dbReference type="InterPro" id="IPR001452">
    <property type="entry name" value="SH3_domain"/>
</dbReference>
<feature type="region of interest" description="Disordered" evidence="6">
    <location>
        <begin position="812"/>
        <end position="842"/>
    </location>
</feature>
<dbReference type="PANTHER" id="PTHR24174:SF16">
    <property type="entry name" value="CASKIN-2"/>
    <property type="match status" value="1"/>
</dbReference>
<dbReference type="InterPro" id="IPR036770">
    <property type="entry name" value="Ankyrin_rpt-contain_sf"/>
</dbReference>
<dbReference type="Gene3D" id="2.30.30.40">
    <property type="entry name" value="SH3 Domains"/>
    <property type="match status" value="1"/>
</dbReference>
<feature type="compositionally biased region" description="Low complexity" evidence="6">
    <location>
        <begin position="820"/>
        <end position="842"/>
    </location>
</feature>
<dbReference type="SMART" id="SM00326">
    <property type="entry name" value="SH3"/>
    <property type="match status" value="1"/>
</dbReference>
<dbReference type="SUPFAM" id="SSF50044">
    <property type="entry name" value="SH3-domain"/>
    <property type="match status" value="1"/>
</dbReference>
<feature type="repeat" description="ANK" evidence="4">
    <location>
        <begin position="87"/>
        <end position="119"/>
    </location>
</feature>
<feature type="region of interest" description="Disordered" evidence="6">
    <location>
        <begin position="499"/>
        <end position="528"/>
    </location>
</feature>
<feature type="repeat" description="ANK" evidence="4">
    <location>
        <begin position="188"/>
        <end position="220"/>
    </location>
</feature>
<evidence type="ECO:0008006" key="11">
    <source>
        <dbReference type="Google" id="ProtNLM"/>
    </source>
</evidence>
<feature type="region of interest" description="Disordered" evidence="6">
    <location>
        <begin position="764"/>
        <end position="793"/>
    </location>
</feature>
<dbReference type="Proteomes" id="UP000663872">
    <property type="component" value="Unassembled WGS sequence"/>
</dbReference>
<dbReference type="PRINTS" id="PR01415">
    <property type="entry name" value="ANKYRIN"/>
</dbReference>
<dbReference type="SMART" id="SM00454">
    <property type="entry name" value="SAM"/>
    <property type="match status" value="2"/>
</dbReference>
<evidence type="ECO:0000313" key="10">
    <source>
        <dbReference type="Proteomes" id="UP000663872"/>
    </source>
</evidence>
<evidence type="ECO:0000256" key="2">
    <source>
        <dbReference type="ARBA" id="ARBA00022737"/>
    </source>
</evidence>
<feature type="compositionally biased region" description="Polar residues" evidence="6">
    <location>
        <begin position="764"/>
        <end position="780"/>
    </location>
</feature>
<keyword evidence="3 4" id="KW-0040">ANK repeat</keyword>
<proteinExistence type="predicted"/>
<dbReference type="CDD" id="cd09497">
    <property type="entry name" value="SAM_caskin1_2_repeat1"/>
    <property type="match status" value="1"/>
</dbReference>
<feature type="domain" description="SAM" evidence="8">
    <location>
        <begin position="620"/>
        <end position="684"/>
    </location>
</feature>
<reference evidence="9" key="1">
    <citation type="submission" date="2021-02" db="EMBL/GenBank/DDBJ databases">
        <authorList>
            <person name="Nowell W R."/>
        </authorList>
    </citation>
    <scope>NUCLEOTIDE SEQUENCE</scope>
</reference>
<feature type="domain" description="SAM" evidence="8">
    <location>
        <begin position="551"/>
        <end position="614"/>
    </location>
</feature>
<dbReference type="InterPro" id="IPR036028">
    <property type="entry name" value="SH3-like_dom_sf"/>
</dbReference>
<dbReference type="InterPro" id="IPR035497">
    <property type="entry name" value="Caskin1/2_SAM_1"/>
</dbReference>
<dbReference type="CDD" id="cd09498">
    <property type="entry name" value="SAM_caskin1_2_repeat2"/>
    <property type="match status" value="1"/>
</dbReference>
<feature type="compositionally biased region" description="Basic and acidic residues" evidence="6">
    <location>
        <begin position="394"/>
        <end position="406"/>
    </location>
</feature>
<feature type="compositionally biased region" description="Polar residues" evidence="6">
    <location>
        <begin position="407"/>
        <end position="429"/>
    </location>
</feature>